<evidence type="ECO:0000259" key="2">
    <source>
        <dbReference type="SMART" id="SM00955"/>
    </source>
</evidence>
<feature type="region of interest" description="Disordered" evidence="1">
    <location>
        <begin position="1"/>
        <end position="48"/>
    </location>
</feature>
<evidence type="ECO:0000256" key="1">
    <source>
        <dbReference type="SAM" id="MobiDB-lite"/>
    </source>
</evidence>
<feature type="compositionally biased region" description="Low complexity" evidence="1">
    <location>
        <begin position="13"/>
        <end position="23"/>
    </location>
</feature>
<dbReference type="GeneID" id="72004077"/>
<accession>A0ABQ8KKH5</accession>
<sequence>MHRHGASRLADIASTSSAALSRTTQRHASNVARTPKPSRGKRLSRETYDRVEITAKGLVSAAAKKQNKAGWGHPQHYEGETRRLTEAVKSAANPHRIPTPELQTLLASQDLSFDPLSTENVARQQQLQPGAFVEIRRAESSQRGVVVQNIPENGVWTTYSLLSGGELWPHRHSDVMFYIPDFVDRDLVSRCGTKQASSLSEHEIAARVTVLKRLRNFEIAAEHSSKEMIYQLRDLYDKLRHPDPDKAATVTVEQAARLLIDGPQIPLLTRFAVHQYLFAKSRYFTAETFNFLARPVFAVRSKQDVQTIEAVDDMVARRDPVLDGFVEKAKVLVRAARKREQDTWSEPPSYQVDDSTTFTPAELTILRFFRIALRNNRMTQRDPFLPSLSYLSKRIGLYETDYGPRIAQPLLVELGVMPPWVDPVERVHMSAEENMSGGLALLSSRLTRDELSSSSANTSAARPAPSVPLGPEDFYSRDLADHLRHDFGNTPVYVIDDFDANELDDGISVERIPSEPEHAWLHVHVADPTSVLPPTHRIAREALGQMSSLYYLDGSIPMLPDLPQLRGLSLGKTGEQCVMTFSGKIDQEGNIVDYKVTPSIIRNAQKLRYNDVSEALGSPLGGIHFPFGGDESLFPRSNASSVGESAVDDLRFVQKITGTMVKARVRNGAMEYNWPTATVKIHSKSLPEVPPITNRPYRWSGFPKLSFRVEETRLQESGARGIVAESARMANRIASLWLRDRDIPAIRRVSHPHMETIPGGSQRLMEARDEHGFVDYSLIHQEVILGTVAYELTPGPHAVLGVADGEGYMRATSPLRRFLDIVTHWQIKHAMLTPDAPRLFPTEWLQNLADHANWWESRQKATLRSHTMYWSYKYLERWLVEHKEGSPEAEQFERSLVAVVTNVGLRNYYHQYWQSPCQIWNLGLKGNIIRLEPTAALKVGGRVHVKIDSIEPGITSSMSLVRR</sequence>
<dbReference type="Pfam" id="PF00773">
    <property type="entry name" value="RNB"/>
    <property type="match status" value="1"/>
</dbReference>
<dbReference type="SMART" id="SM00955">
    <property type="entry name" value="RNB"/>
    <property type="match status" value="1"/>
</dbReference>
<organism evidence="3 4">
    <name type="scientific">Rhodofomes roseus</name>
    <dbReference type="NCBI Taxonomy" id="34475"/>
    <lineage>
        <taxon>Eukaryota</taxon>
        <taxon>Fungi</taxon>
        <taxon>Dikarya</taxon>
        <taxon>Basidiomycota</taxon>
        <taxon>Agaricomycotina</taxon>
        <taxon>Agaricomycetes</taxon>
        <taxon>Polyporales</taxon>
        <taxon>Rhodofomes</taxon>
    </lineage>
</organism>
<dbReference type="SUPFAM" id="SSF50249">
    <property type="entry name" value="Nucleic acid-binding proteins"/>
    <property type="match status" value="1"/>
</dbReference>
<feature type="domain" description="RNB" evidence="2">
    <location>
        <begin position="484"/>
        <end position="833"/>
    </location>
</feature>
<name>A0ABQ8KKH5_9APHY</name>
<dbReference type="EMBL" id="JADCUA010000007">
    <property type="protein sequence ID" value="KAH9838581.1"/>
    <property type="molecule type" value="Genomic_DNA"/>
</dbReference>
<dbReference type="Proteomes" id="UP000814176">
    <property type="component" value="Unassembled WGS sequence"/>
</dbReference>
<dbReference type="InterPro" id="IPR050180">
    <property type="entry name" value="RNR_Ribonuclease"/>
</dbReference>
<evidence type="ECO:0000313" key="4">
    <source>
        <dbReference type="Proteomes" id="UP000814176"/>
    </source>
</evidence>
<comment type="caution">
    <text evidence="3">The sequence shown here is derived from an EMBL/GenBank/DDBJ whole genome shotgun (WGS) entry which is preliminary data.</text>
</comment>
<gene>
    <name evidence="3" type="ORF">C8Q71DRAFT_751937</name>
</gene>
<dbReference type="PANTHER" id="PTHR23355">
    <property type="entry name" value="RIBONUCLEASE"/>
    <property type="match status" value="1"/>
</dbReference>
<dbReference type="InterPro" id="IPR012340">
    <property type="entry name" value="NA-bd_OB-fold"/>
</dbReference>
<evidence type="ECO:0000313" key="3">
    <source>
        <dbReference type="EMBL" id="KAH9838581.1"/>
    </source>
</evidence>
<dbReference type="PANTHER" id="PTHR23355:SF65">
    <property type="entry name" value="EXORIBONUCLEASE CYT-4, PUTATIVE (AFU_ORTHOLOGUE AFUA_7G01550)-RELATED"/>
    <property type="match status" value="1"/>
</dbReference>
<proteinExistence type="predicted"/>
<dbReference type="RefSeq" id="XP_047780496.1">
    <property type="nucleotide sequence ID" value="XM_047923345.1"/>
</dbReference>
<dbReference type="InterPro" id="IPR001900">
    <property type="entry name" value="RNase_II/R"/>
</dbReference>
<keyword evidence="4" id="KW-1185">Reference proteome</keyword>
<protein>
    <submittedName>
        <fullName evidence="3">RNB-domain-containing protein</fullName>
    </submittedName>
</protein>
<reference evidence="3 4" key="1">
    <citation type="journal article" date="2021" name="Environ. Microbiol.">
        <title>Gene family expansions and transcriptome signatures uncover fungal adaptations to wood decay.</title>
        <authorList>
            <person name="Hage H."/>
            <person name="Miyauchi S."/>
            <person name="Viragh M."/>
            <person name="Drula E."/>
            <person name="Min B."/>
            <person name="Chaduli D."/>
            <person name="Navarro D."/>
            <person name="Favel A."/>
            <person name="Norest M."/>
            <person name="Lesage-Meessen L."/>
            <person name="Balint B."/>
            <person name="Merenyi Z."/>
            <person name="de Eugenio L."/>
            <person name="Morin E."/>
            <person name="Martinez A.T."/>
            <person name="Baldrian P."/>
            <person name="Stursova M."/>
            <person name="Martinez M.J."/>
            <person name="Novotny C."/>
            <person name="Magnuson J.K."/>
            <person name="Spatafora J.W."/>
            <person name="Maurice S."/>
            <person name="Pangilinan J."/>
            <person name="Andreopoulos W."/>
            <person name="LaButti K."/>
            <person name="Hundley H."/>
            <person name="Na H."/>
            <person name="Kuo A."/>
            <person name="Barry K."/>
            <person name="Lipzen A."/>
            <person name="Henrissat B."/>
            <person name="Riley R."/>
            <person name="Ahrendt S."/>
            <person name="Nagy L.G."/>
            <person name="Grigoriev I.V."/>
            <person name="Martin F."/>
            <person name="Rosso M.N."/>
        </authorList>
    </citation>
    <scope>NUCLEOTIDE SEQUENCE [LARGE SCALE GENOMIC DNA]</scope>
    <source>
        <strain evidence="3 4">CIRM-BRFM 1785</strain>
    </source>
</reference>